<evidence type="ECO:0000256" key="5">
    <source>
        <dbReference type="ARBA" id="ARBA00022833"/>
    </source>
</evidence>
<dbReference type="SUPFAM" id="SSF57850">
    <property type="entry name" value="RING/U-box"/>
    <property type="match status" value="1"/>
</dbReference>
<sequence length="159" mass="17164">MLFFLLLCFLSIFLLRDVLHFACLSIRRRRRHSRDPSAPAGVGSEGAKAGLDPAILASFPMLPGSDAVRLLTVCCHAFHPACIDLWLETHTTCPLCRSDLQAPPDEAAVIAVHEVAVDSSNLNSSGSHTIAIEEAEERSRKSRSSSLSIAIERGEEGGV</sequence>
<dbReference type="Proteomes" id="UP000092600">
    <property type="component" value="Unassembled WGS sequence"/>
</dbReference>
<evidence type="ECO:0000256" key="8">
    <source>
        <dbReference type="SAM" id="SignalP"/>
    </source>
</evidence>
<feature type="region of interest" description="Disordered" evidence="7">
    <location>
        <begin position="133"/>
        <end position="159"/>
    </location>
</feature>
<keyword evidence="2" id="KW-0479">Metal-binding</keyword>
<comment type="pathway">
    <text evidence="1">Protein modification; protein ubiquitination.</text>
</comment>
<keyword evidence="3 6" id="KW-0863">Zinc-finger</keyword>
<reference evidence="10 11" key="1">
    <citation type="journal article" date="2016" name="DNA Res.">
        <title>The draft genome of MD-2 pineapple using hybrid error correction of long reads.</title>
        <authorList>
            <person name="Redwan R.M."/>
            <person name="Saidin A."/>
            <person name="Kumar S.V."/>
        </authorList>
    </citation>
    <scope>NUCLEOTIDE SEQUENCE [LARGE SCALE GENOMIC DNA]</scope>
    <source>
        <strain evidence="11">cv. MD2</strain>
        <tissue evidence="10">Leaf</tissue>
    </source>
</reference>
<evidence type="ECO:0000256" key="2">
    <source>
        <dbReference type="ARBA" id="ARBA00022723"/>
    </source>
</evidence>
<dbReference type="AlphaFoldDB" id="A0A199W7R3"/>
<dbReference type="PANTHER" id="PTHR47035">
    <property type="entry name" value="OS11G0150450 PROTEIN"/>
    <property type="match status" value="1"/>
</dbReference>
<proteinExistence type="predicted"/>
<keyword evidence="4" id="KW-0833">Ubl conjugation pathway</keyword>
<evidence type="ECO:0000313" key="10">
    <source>
        <dbReference type="EMBL" id="OAY85359.1"/>
    </source>
</evidence>
<dbReference type="InterPro" id="IPR013083">
    <property type="entry name" value="Znf_RING/FYVE/PHD"/>
</dbReference>
<dbReference type="GO" id="GO:0008270">
    <property type="term" value="F:zinc ion binding"/>
    <property type="evidence" value="ECO:0007669"/>
    <property type="project" value="UniProtKB-KW"/>
</dbReference>
<dbReference type="PANTHER" id="PTHR47035:SF7">
    <property type="entry name" value="OS02G0528000 PROTEIN"/>
    <property type="match status" value="1"/>
</dbReference>
<dbReference type="InterPro" id="IPR024766">
    <property type="entry name" value="Znf_RING_H2"/>
</dbReference>
<feature type="signal peptide" evidence="8">
    <location>
        <begin position="1"/>
        <end position="20"/>
    </location>
</feature>
<keyword evidence="5" id="KW-0862">Zinc</keyword>
<evidence type="ECO:0000256" key="4">
    <source>
        <dbReference type="ARBA" id="ARBA00022786"/>
    </source>
</evidence>
<evidence type="ECO:0000313" key="11">
    <source>
        <dbReference type="Proteomes" id="UP000092600"/>
    </source>
</evidence>
<comment type="caution">
    <text evidence="10">The sequence shown here is derived from an EMBL/GenBank/DDBJ whole genome shotgun (WGS) entry which is preliminary data.</text>
</comment>
<gene>
    <name evidence="10" type="ORF">ACMD2_15484</name>
</gene>
<feature type="domain" description="RING-type" evidence="9">
    <location>
        <begin position="74"/>
        <end position="97"/>
    </location>
</feature>
<evidence type="ECO:0000256" key="7">
    <source>
        <dbReference type="SAM" id="MobiDB-lite"/>
    </source>
</evidence>
<keyword evidence="8" id="KW-0732">Signal</keyword>
<evidence type="ECO:0000256" key="1">
    <source>
        <dbReference type="ARBA" id="ARBA00004906"/>
    </source>
</evidence>
<organism evidence="10 11">
    <name type="scientific">Ananas comosus</name>
    <name type="common">Pineapple</name>
    <name type="synonym">Ananas ananas</name>
    <dbReference type="NCBI Taxonomy" id="4615"/>
    <lineage>
        <taxon>Eukaryota</taxon>
        <taxon>Viridiplantae</taxon>
        <taxon>Streptophyta</taxon>
        <taxon>Embryophyta</taxon>
        <taxon>Tracheophyta</taxon>
        <taxon>Spermatophyta</taxon>
        <taxon>Magnoliopsida</taxon>
        <taxon>Liliopsida</taxon>
        <taxon>Poales</taxon>
        <taxon>Bromeliaceae</taxon>
        <taxon>Bromelioideae</taxon>
        <taxon>Ananas</taxon>
    </lineage>
</organism>
<dbReference type="PROSITE" id="PS50089">
    <property type="entry name" value="ZF_RING_2"/>
    <property type="match status" value="1"/>
</dbReference>
<dbReference type="Pfam" id="PF12678">
    <property type="entry name" value="zf-rbx1"/>
    <property type="match status" value="1"/>
</dbReference>
<protein>
    <submittedName>
        <fullName evidence="10">RING-H2 finger protein ATL28</fullName>
    </submittedName>
</protein>
<evidence type="ECO:0000256" key="3">
    <source>
        <dbReference type="ARBA" id="ARBA00022771"/>
    </source>
</evidence>
<evidence type="ECO:0000259" key="9">
    <source>
        <dbReference type="PROSITE" id="PS50089"/>
    </source>
</evidence>
<feature type="chain" id="PRO_5008286370" evidence="8">
    <location>
        <begin position="21"/>
        <end position="159"/>
    </location>
</feature>
<evidence type="ECO:0000256" key="6">
    <source>
        <dbReference type="PROSITE-ProRule" id="PRU00175"/>
    </source>
</evidence>
<dbReference type="EMBL" id="LSRQ01000104">
    <property type="protein sequence ID" value="OAY85359.1"/>
    <property type="molecule type" value="Genomic_DNA"/>
</dbReference>
<dbReference type="Gene3D" id="3.30.40.10">
    <property type="entry name" value="Zinc/RING finger domain, C3HC4 (zinc finger)"/>
    <property type="match status" value="1"/>
</dbReference>
<accession>A0A199W7R3</accession>
<name>A0A199W7R3_ANACO</name>
<dbReference type="InterPro" id="IPR001841">
    <property type="entry name" value="Znf_RING"/>
</dbReference>
<dbReference type="InterPro" id="IPR053070">
    <property type="entry name" value="RING-type_E3_ubiquitin-ligase"/>
</dbReference>